<accession>A0A8K0UVN8</accession>
<feature type="domain" description="Isochorismatase-like" evidence="2">
    <location>
        <begin position="12"/>
        <end position="163"/>
    </location>
</feature>
<reference evidence="3" key="1">
    <citation type="journal article" date="2021" name="New Phytol.">
        <title>Evolutionary innovations through gain and loss of genes in the ectomycorrhizal Boletales.</title>
        <authorList>
            <person name="Wu G."/>
            <person name="Miyauchi S."/>
            <person name="Morin E."/>
            <person name="Kuo A."/>
            <person name="Drula E."/>
            <person name="Varga T."/>
            <person name="Kohler A."/>
            <person name="Feng B."/>
            <person name="Cao Y."/>
            <person name="Lipzen A."/>
            <person name="Daum C."/>
            <person name="Hundley H."/>
            <person name="Pangilinan J."/>
            <person name="Johnson J."/>
            <person name="Barry K."/>
            <person name="LaButti K."/>
            <person name="Ng V."/>
            <person name="Ahrendt S."/>
            <person name="Min B."/>
            <person name="Choi I.G."/>
            <person name="Park H."/>
            <person name="Plett J.M."/>
            <person name="Magnuson J."/>
            <person name="Spatafora J.W."/>
            <person name="Nagy L.G."/>
            <person name="Henrissat B."/>
            <person name="Grigoriev I.V."/>
            <person name="Yang Z.L."/>
            <person name="Xu J."/>
            <person name="Martin F.M."/>
        </authorList>
    </citation>
    <scope>NUCLEOTIDE SEQUENCE</scope>
    <source>
        <strain evidence="3">KKN 215</strain>
    </source>
</reference>
<proteinExistence type="inferred from homology"/>
<dbReference type="PANTHER" id="PTHR14119:SF3">
    <property type="entry name" value="ISOCHORISMATASE DOMAIN-CONTAINING PROTEIN 2"/>
    <property type="match status" value="1"/>
</dbReference>
<dbReference type="Pfam" id="PF00857">
    <property type="entry name" value="Isochorismatase"/>
    <property type="match status" value="1"/>
</dbReference>
<dbReference type="SUPFAM" id="SSF52499">
    <property type="entry name" value="Isochorismatase-like hydrolases"/>
    <property type="match status" value="1"/>
</dbReference>
<comment type="caution">
    <text evidence="3">The sequence shown here is derived from an EMBL/GenBank/DDBJ whole genome shotgun (WGS) entry which is preliminary data.</text>
</comment>
<dbReference type="InterPro" id="IPR036380">
    <property type="entry name" value="Isochorismatase-like_sf"/>
</dbReference>
<keyword evidence="4" id="KW-1185">Reference proteome</keyword>
<dbReference type="CDD" id="cd01012">
    <property type="entry name" value="YcaC_related"/>
    <property type="match status" value="1"/>
</dbReference>
<sequence>MSLVKKLEAASTVFFLCDLQTRFRSAIFAFDDVVATANKMLKVANILGVPVVATVQNAKALGPLVPELDLESLGAQHIATIDKTLFSMYNPEVKAILDARLCKSVVLFGIESHICVLQSTLDLLEAGYDVHIIADGVSSCNKEEVPFALERMRQAGAQITTSESIAFQLQRDSSGPTFKEFSKVIKNEKDTTIRVLQNLFSPVTKPNL</sequence>
<evidence type="ECO:0000256" key="1">
    <source>
        <dbReference type="ARBA" id="ARBA00006336"/>
    </source>
</evidence>
<name>A0A8K0UVN8_9AGAR</name>
<gene>
    <name evidence="3" type="ORF">BXZ70DRAFT_921103</name>
</gene>
<comment type="similarity">
    <text evidence="1">Belongs to the isochorismatase family.</text>
</comment>
<evidence type="ECO:0000259" key="2">
    <source>
        <dbReference type="Pfam" id="PF00857"/>
    </source>
</evidence>
<dbReference type="PANTHER" id="PTHR14119">
    <property type="entry name" value="HYDROLASE"/>
    <property type="match status" value="1"/>
</dbReference>
<organism evidence="3 4">
    <name type="scientific">Cristinia sonorae</name>
    <dbReference type="NCBI Taxonomy" id="1940300"/>
    <lineage>
        <taxon>Eukaryota</taxon>
        <taxon>Fungi</taxon>
        <taxon>Dikarya</taxon>
        <taxon>Basidiomycota</taxon>
        <taxon>Agaricomycotina</taxon>
        <taxon>Agaricomycetes</taxon>
        <taxon>Agaricomycetidae</taxon>
        <taxon>Agaricales</taxon>
        <taxon>Pleurotineae</taxon>
        <taxon>Stephanosporaceae</taxon>
        <taxon>Cristinia</taxon>
    </lineage>
</organism>
<dbReference type="Proteomes" id="UP000813824">
    <property type="component" value="Unassembled WGS sequence"/>
</dbReference>
<dbReference type="Gene3D" id="3.40.50.850">
    <property type="entry name" value="Isochorismatase-like"/>
    <property type="match status" value="1"/>
</dbReference>
<evidence type="ECO:0000313" key="3">
    <source>
        <dbReference type="EMBL" id="KAH8105498.1"/>
    </source>
</evidence>
<dbReference type="OrthoDB" id="269496at2759"/>
<protein>
    <submittedName>
        <fullName evidence="3">Isochorismatase-like protein</fullName>
    </submittedName>
</protein>
<dbReference type="InterPro" id="IPR000868">
    <property type="entry name" value="Isochorismatase-like_dom"/>
</dbReference>
<evidence type="ECO:0000313" key="4">
    <source>
        <dbReference type="Proteomes" id="UP000813824"/>
    </source>
</evidence>
<dbReference type="EMBL" id="JAEVFJ010000004">
    <property type="protein sequence ID" value="KAH8105498.1"/>
    <property type="molecule type" value="Genomic_DNA"/>
</dbReference>
<dbReference type="InterPro" id="IPR050993">
    <property type="entry name" value="Isochorismatase_domain"/>
</dbReference>
<dbReference type="AlphaFoldDB" id="A0A8K0UVN8"/>